<gene>
    <name evidence="1" type="ORF">INF28_11660</name>
</gene>
<comment type="caution">
    <text evidence="1">The sequence shown here is derived from an EMBL/GenBank/DDBJ whole genome shotgun (WGS) entry which is preliminary data.</text>
</comment>
<organism evidence="1 2">
    <name type="scientific">Ructibacterium gallinarum</name>
    <dbReference type="NCBI Taxonomy" id="2779355"/>
    <lineage>
        <taxon>Bacteria</taxon>
        <taxon>Bacillati</taxon>
        <taxon>Bacillota</taxon>
        <taxon>Clostridia</taxon>
        <taxon>Eubacteriales</taxon>
        <taxon>Oscillospiraceae</taxon>
        <taxon>Ructibacterium</taxon>
    </lineage>
</organism>
<dbReference type="SUPFAM" id="SSF51726">
    <property type="entry name" value="UROD/MetE-like"/>
    <property type="match status" value="1"/>
</dbReference>
<keyword evidence="2" id="KW-1185">Reference proteome</keyword>
<proteinExistence type="predicted"/>
<sequence length="62" mass="6656">MPSTAALDTQGVLPFGTADEVVAETKRIADIFSENGGYTLMASQGFESDVPLENIEAMYSIR</sequence>
<dbReference type="RefSeq" id="WP_226393649.1">
    <property type="nucleotide sequence ID" value="NZ_JADCKB010000035.1"/>
</dbReference>
<evidence type="ECO:0000313" key="2">
    <source>
        <dbReference type="Proteomes" id="UP000806542"/>
    </source>
</evidence>
<dbReference type="Proteomes" id="UP000806542">
    <property type="component" value="Unassembled WGS sequence"/>
</dbReference>
<dbReference type="Gene3D" id="3.20.20.210">
    <property type="match status" value="1"/>
</dbReference>
<protein>
    <submittedName>
        <fullName evidence="1">Uncharacterized protein</fullName>
    </submittedName>
</protein>
<dbReference type="InterPro" id="IPR038071">
    <property type="entry name" value="UROD/MetE-like_sf"/>
</dbReference>
<name>A0A9D5R9K2_9FIRM</name>
<dbReference type="AlphaFoldDB" id="A0A9D5R9K2"/>
<reference evidence="1" key="1">
    <citation type="submission" date="2020-10" db="EMBL/GenBank/DDBJ databases">
        <title>ChiBAC.</title>
        <authorList>
            <person name="Zenner C."/>
            <person name="Hitch T.C.A."/>
            <person name="Clavel T."/>
        </authorList>
    </citation>
    <scope>NUCLEOTIDE SEQUENCE</scope>
    <source>
        <strain evidence="1">DSM 107454</strain>
    </source>
</reference>
<dbReference type="EMBL" id="JADCKB010000035">
    <property type="protein sequence ID" value="MBE5041112.1"/>
    <property type="molecule type" value="Genomic_DNA"/>
</dbReference>
<accession>A0A9D5R9K2</accession>
<evidence type="ECO:0000313" key="1">
    <source>
        <dbReference type="EMBL" id="MBE5041112.1"/>
    </source>
</evidence>